<proteinExistence type="predicted"/>
<dbReference type="InterPro" id="IPR051211">
    <property type="entry name" value="PG_lysyltransferase"/>
</dbReference>
<feature type="transmembrane region" description="Helical" evidence="6">
    <location>
        <begin position="135"/>
        <end position="155"/>
    </location>
</feature>
<keyword evidence="2" id="KW-1003">Cell membrane</keyword>
<reference evidence="8 9" key="1">
    <citation type="submission" date="2016-10" db="EMBL/GenBank/DDBJ databases">
        <authorList>
            <person name="de Groot N.N."/>
        </authorList>
    </citation>
    <scope>NUCLEOTIDE SEQUENCE [LARGE SCALE GENOMIC DNA]</scope>
    <source>
        <strain evidence="8 9">StLB037</strain>
    </source>
</reference>
<dbReference type="RefSeq" id="WP_081349674.1">
    <property type="nucleotide sequence ID" value="NZ_FNJN01000002.1"/>
</dbReference>
<dbReference type="InterPro" id="IPR024320">
    <property type="entry name" value="LPG_synthase_C"/>
</dbReference>
<dbReference type="AlphaFoldDB" id="A0A1H0M7F7"/>
<gene>
    <name evidence="8" type="ORF">SAMN04487788_0768</name>
</gene>
<dbReference type="SUPFAM" id="SSF144091">
    <property type="entry name" value="Rhomboid-like"/>
    <property type="match status" value="1"/>
</dbReference>
<evidence type="ECO:0000256" key="2">
    <source>
        <dbReference type="ARBA" id="ARBA00022475"/>
    </source>
</evidence>
<evidence type="ECO:0000313" key="8">
    <source>
        <dbReference type="EMBL" id="SDO76275.1"/>
    </source>
</evidence>
<keyword evidence="4 6" id="KW-1133">Transmembrane helix</keyword>
<evidence type="ECO:0000313" key="9">
    <source>
        <dbReference type="Proteomes" id="UP000186456"/>
    </source>
</evidence>
<keyword evidence="3 6" id="KW-0812">Transmembrane</keyword>
<evidence type="ECO:0000259" key="7">
    <source>
        <dbReference type="Pfam" id="PF09924"/>
    </source>
</evidence>
<name>A0A1H0M7F7_MICTS</name>
<sequence>MAENSTFRRATHLARRLPATLVLVGILVVVGVATGALWSPFAASDAFASLAYGLPALEAGRWWTPVTGTFVVGAPWLYLVGIPTLVGMGFLEVRRGTRVAAAYFTVGQLFSIFGASLLLWVAAFLPWPWAQQQAMALDVGPSGGVFACLAAALALLPSPWRLRGWTVMIAGLALTFLYYGSLPDLERVLAVALVLGVDRSLRPQRVSVREQRLIAFVVLCALGAFEILGYVAPMTGPFGSSAATSGSWIDVAVNTLVVLVVATALRRGRRWAWVVVMLYSALNLLLVVLLFAVLLLVGLTGVEADLDADFTSVLASSALWLVASVYFFLVRAAFRSRPRAALGETPAPTVEDVKKELHASGGGTLSWMTTWDGMSYARFGRGIVAYQRRSGVALALGDPLGPPSSRDRTVRSFIDAAEAAGLAPCFFSAGDTTADAVPGDWRRIVVADDTVVDLPGLQFTGKAWGAVRTSLNRGEREGMTFRLSRLSDETWGVRQQLRAISESWVGDKGLPEMGFTLGTLQEAADPEVRLALAVSPQGDVDGFLSWLPIYGEGGIRGWTLDLMRRRDGGFGPVMEFLIGASARQFSAEGAQIMSLSGAPLAHEYPADAGAIADLQERMAAMLEPVYGFASLHRFKQKFHPRYETMYLLYRDEADLTRIGAALTRAFLPHATLGQFAAAGVDLVRHER</sequence>
<dbReference type="PANTHER" id="PTHR34697:SF2">
    <property type="entry name" value="PHOSPHATIDYLGLYCEROL LYSYLTRANSFERASE"/>
    <property type="match status" value="1"/>
</dbReference>
<dbReference type="EMBL" id="FNJN01000002">
    <property type="protein sequence ID" value="SDO76275.1"/>
    <property type="molecule type" value="Genomic_DNA"/>
</dbReference>
<evidence type="ECO:0000256" key="6">
    <source>
        <dbReference type="SAM" id="Phobius"/>
    </source>
</evidence>
<feature type="transmembrane region" description="Helical" evidence="6">
    <location>
        <begin position="272"/>
        <end position="298"/>
    </location>
</feature>
<dbReference type="GO" id="GO:0016755">
    <property type="term" value="F:aminoacyltransferase activity"/>
    <property type="evidence" value="ECO:0007669"/>
    <property type="project" value="TreeGrafter"/>
</dbReference>
<feature type="transmembrane region" description="Helical" evidence="6">
    <location>
        <begin position="100"/>
        <end position="123"/>
    </location>
</feature>
<feature type="transmembrane region" description="Helical" evidence="6">
    <location>
        <begin position="310"/>
        <end position="329"/>
    </location>
</feature>
<comment type="subcellular location">
    <subcellularLocation>
        <location evidence="1">Cell membrane</location>
        <topology evidence="1">Multi-pass membrane protein</topology>
    </subcellularLocation>
</comment>
<accession>A0A1H0M7F7</accession>
<keyword evidence="5 6" id="KW-0472">Membrane</keyword>
<feature type="domain" description="Phosphatidylglycerol lysyltransferase C-terminal" evidence="7">
    <location>
        <begin position="357"/>
        <end position="649"/>
    </location>
</feature>
<evidence type="ECO:0000256" key="1">
    <source>
        <dbReference type="ARBA" id="ARBA00004651"/>
    </source>
</evidence>
<dbReference type="InterPro" id="IPR035952">
    <property type="entry name" value="Rhomboid-like_sf"/>
</dbReference>
<organism evidence="8 9">
    <name type="scientific">Microbacterium testaceum (strain StLB037)</name>
    <dbReference type="NCBI Taxonomy" id="979556"/>
    <lineage>
        <taxon>Bacteria</taxon>
        <taxon>Bacillati</taxon>
        <taxon>Actinomycetota</taxon>
        <taxon>Actinomycetes</taxon>
        <taxon>Micrococcales</taxon>
        <taxon>Microbacteriaceae</taxon>
        <taxon>Microbacterium</taxon>
    </lineage>
</organism>
<feature type="transmembrane region" description="Helical" evidence="6">
    <location>
        <begin position="62"/>
        <end position="88"/>
    </location>
</feature>
<feature type="transmembrane region" description="Helical" evidence="6">
    <location>
        <begin position="245"/>
        <end position="265"/>
    </location>
</feature>
<evidence type="ECO:0000256" key="3">
    <source>
        <dbReference type="ARBA" id="ARBA00022692"/>
    </source>
</evidence>
<dbReference type="PANTHER" id="PTHR34697">
    <property type="entry name" value="PHOSPHATIDYLGLYCEROL LYSYLTRANSFERASE"/>
    <property type="match status" value="1"/>
</dbReference>
<evidence type="ECO:0000256" key="5">
    <source>
        <dbReference type="ARBA" id="ARBA00023136"/>
    </source>
</evidence>
<protein>
    <submittedName>
        <fullName evidence="8">Lysylphosphatidylglycerol synthetase, C-terminal domain, DUF2156 family</fullName>
    </submittedName>
</protein>
<feature type="transmembrane region" description="Helical" evidence="6">
    <location>
        <begin position="213"/>
        <end position="233"/>
    </location>
</feature>
<dbReference type="GO" id="GO:0005886">
    <property type="term" value="C:plasma membrane"/>
    <property type="evidence" value="ECO:0007669"/>
    <property type="project" value="UniProtKB-SubCell"/>
</dbReference>
<feature type="transmembrane region" description="Helical" evidence="6">
    <location>
        <begin position="21"/>
        <end position="42"/>
    </location>
</feature>
<dbReference type="GO" id="GO:0055091">
    <property type="term" value="P:phospholipid homeostasis"/>
    <property type="evidence" value="ECO:0007669"/>
    <property type="project" value="TreeGrafter"/>
</dbReference>
<dbReference type="Pfam" id="PF09924">
    <property type="entry name" value="LPG_synthase_C"/>
    <property type="match status" value="1"/>
</dbReference>
<dbReference type="Gene3D" id="1.20.1540.10">
    <property type="entry name" value="Rhomboid-like"/>
    <property type="match status" value="1"/>
</dbReference>
<evidence type="ECO:0000256" key="4">
    <source>
        <dbReference type="ARBA" id="ARBA00022989"/>
    </source>
</evidence>
<dbReference type="Proteomes" id="UP000186456">
    <property type="component" value="Unassembled WGS sequence"/>
</dbReference>